<evidence type="ECO:0000313" key="3">
    <source>
        <dbReference type="EMBL" id="TDB94919.1"/>
    </source>
</evidence>
<dbReference type="InterPro" id="IPR050090">
    <property type="entry name" value="Tyrosine_recombinase_XerCD"/>
</dbReference>
<dbReference type="InterPro" id="IPR011010">
    <property type="entry name" value="DNA_brk_join_enz"/>
</dbReference>
<sequence length="486" mass="54078">MNASYDVRIWKTEVYQGTEVSTYTVRWRVAKAAFRAPFRLKAQAESFKAELTVAANKGEAFSIDDGRPLSWKRDEQAVSWFTLVCAYMDAKWPYASGNHRRSIAEALTDATEAVSAGDNGRPARKELRAALRDWVLSTRTRDGEKGTRKDQNPAIRWLAPPADIEHVIRWLQNNTIDVHELTQSRHGASLTRSILERISQTQDGTAAAGNTVKRKRQVLNNLFKFAIEINALPENPLHNITWTKPKTEEAVDPGVVTNPTQARAILSEVGREGAMGKRLVAFFGCMYYAALRPEEVIDLRKENIANLPDADGWGTFILTNVAPEVGTKWTDDGSARQRRGLKHRAPKAKRLVPIHPDLVTLLRAHIAAFPADREGRIFTGPRRGIIRDSTYLPVWHAARKRALTPAEQASGIAGRPYDFRHACVSAWLNAGVNPPQVAEWAGHSVEVLLRVYAKCISGGQAEAMRRIEAALPPTSPKPPDSPDHAY</sequence>
<dbReference type="SUPFAM" id="SSF56349">
    <property type="entry name" value="DNA breaking-rejoining enzymes"/>
    <property type="match status" value="1"/>
</dbReference>
<dbReference type="InterPro" id="IPR002104">
    <property type="entry name" value="Integrase_catalytic"/>
</dbReference>
<proteinExistence type="predicted"/>
<evidence type="ECO:0000313" key="4">
    <source>
        <dbReference type="Proteomes" id="UP000295157"/>
    </source>
</evidence>
<name>A0A4R4MLY3_9ACTN</name>
<gene>
    <name evidence="3" type="ORF">E1267_42390</name>
</gene>
<dbReference type="PANTHER" id="PTHR30349">
    <property type="entry name" value="PHAGE INTEGRASE-RELATED"/>
    <property type="match status" value="1"/>
</dbReference>
<keyword evidence="1" id="KW-0233">DNA recombination</keyword>
<dbReference type="PANTHER" id="PTHR30349:SF64">
    <property type="entry name" value="PROPHAGE INTEGRASE INTD-RELATED"/>
    <property type="match status" value="1"/>
</dbReference>
<dbReference type="AlphaFoldDB" id="A0A4R4MLY3"/>
<dbReference type="GO" id="GO:0006310">
    <property type="term" value="P:DNA recombination"/>
    <property type="evidence" value="ECO:0007669"/>
    <property type="project" value="UniProtKB-KW"/>
</dbReference>
<evidence type="ECO:0000259" key="2">
    <source>
        <dbReference type="PROSITE" id="PS51898"/>
    </source>
</evidence>
<dbReference type="EMBL" id="SMJZ01000335">
    <property type="protein sequence ID" value="TDB94919.1"/>
    <property type="molecule type" value="Genomic_DNA"/>
</dbReference>
<dbReference type="Proteomes" id="UP000295157">
    <property type="component" value="Unassembled WGS sequence"/>
</dbReference>
<dbReference type="OrthoDB" id="3773913at2"/>
<evidence type="ECO:0000256" key="1">
    <source>
        <dbReference type="ARBA" id="ARBA00023172"/>
    </source>
</evidence>
<dbReference type="InterPro" id="IPR013762">
    <property type="entry name" value="Integrase-like_cat_sf"/>
</dbReference>
<dbReference type="PROSITE" id="PS51898">
    <property type="entry name" value="TYR_RECOMBINASE"/>
    <property type="match status" value="1"/>
</dbReference>
<comment type="caution">
    <text evidence="3">The sequence shown here is derived from an EMBL/GenBank/DDBJ whole genome shotgun (WGS) entry which is preliminary data.</text>
</comment>
<reference evidence="3 4" key="1">
    <citation type="submission" date="2019-02" db="EMBL/GenBank/DDBJ databases">
        <title>Draft genome sequences of novel Actinobacteria.</title>
        <authorList>
            <person name="Sahin N."/>
            <person name="Ay H."/>
            <person name="Saygin H."/>
        </authorList>
    </citation>
    <scope>NUCLEOTIDE SEQUENCE [LARGE SCALE GENOMIC DNA]</scope>
    <source>
        <strain evidence="3 4">KC201</strain>
    </source>
</reference>
<dbReference type="Gene3D" id="1.10.443.10">
    <property type="entry name" value="Intergrase catalytic core"/>
    <property type="match status" value="1"/>
</dbReference>
<accession>A0A4R4MLY3</accession>
<dbReference type="RefSeq" id="WP_132341766.1">
    <property type="nucleotide sequence ID" value="NZ_SMJZ01000335.1"/>
</dbReference>
<dbReference type="GO" id="GO:0015074">
    <property type="term" value="P:DNA integration"/>
    <property type="evidence" value="ECO:0007669"/>
    <property type="project" value="InterPro"/>
</dbReference>
<protein>
    <recommendedName>
        <fullName evidence="2">Tyr recombinase domain-containing protein</fullName>
    </recommendedName>
</protein>
<dbReference type="GO" id="GO:0003677">
    <property type="term" value="F:DNA binding"/>
    <property type="evidence" value="ECO:0007669"/>
    <property type="project" value="InterPro"/>
</dbReference>
<feature type="domain" description="Tyr recombinase" evidence="2">
    <location>
        <begin position="251"/>
        <end position="465"/>
    </location>
</feature>
<keyword evidence="4" id="KW-1185">Reference proteome</keyword>
<organism evidence="3 4">
    <name type="scientific">Nonomuraea longispora</name>
    <dbReference type="NCBI Taxonomy" id="1848320"/>
    <lineage>
        <taxon>Bacteria</taxon>
        <taxon>Bacillati</taxon>
        <taxon>Actinomycetota</taxon>
        <taxon>Actinomycetes</taxon>
        <taxon>Streptosporangiales</taxon>
        <taxon>Streptosporangiaceae</taxon>
        <taxon>Nonomuraea</taxon>
    </lineage>
</organism>